<name>A0AA36H450_CYLNA</name>
<evidence type="ECO:0000313" key="2">
    <source>
        <dbReference type="Proteomes" id="UP001176961"/>
    </source>
</evidence>
<organism evidence="1 2">
    <name type="scientific">Cylicocyclus nassatus</name>
    <name type="common">Nematode worm</name>
    <dbReference type="NCBI Taxonomy" id="53992"/>
    <lineage>
        <taxon>Eukaryota</taxon>
        <taxon>Metazoa</taxon>
        <taxon>Ecdysozoa</taxon>
        <taxon>Nematoda</taxon>
        <taxon>Chromadorea</taxon>
        <taxon>Rhabditida</taxon>
        <taxon>Rhabditina</taxon>
        <taxon>Rhabditomorpha</taxon>
        <taxon>Strongyloidea</taxon>
        <taxon>Strongylidae</taxon>
        <taxon>Cylicocyclus</taxon>
    </lineage>
</organism>
<proteinExistence type="predicted"/>
<dbReference type="EMBL" id="CATQJL010000305">
    <property type="protein sequence ID" value="CAJ0603405.1"/>
    <property type="molecule type" value="Genomic_DNA"/>
</dbReference>
<gene>
    <name evidence="1" type="ORF">CYNAS_LOCUS15388</name>
</gene>
<keyword evidence="2" id="KW-1185">Reference proteome</keyword>
<dbReference type="AlphaFoldDB" id="A0AA36H450"/>
<accession>A0AA36H450</accession>
<sequence length="161" mass="18448">MKCLLQCCLTSESSRWLLLRLLVRFIRINLHVRLMWRIPDEALKLCKTDLFLDVNAPILNLFVGHERSQKTAQATQMYFTHAIFPHNKSLITWRTTPLDQLSDESVIFASYRKPTVTAQKGTFAACARNKSMRQGSGIALMFDVNMQGGFYGLTNPMTIMM</sequence>
<evidence type="ECO:0000313" key="1">
    <source>
        <dbReference type="EMBL" id="CAJ0603405.1"/>
    </source>
</evidence>
<comment type="caution">
    <text evidence="1">The sequence shown here is derived from an EMBL/GenBank/DDBJ whole genome shotgun (WGS) entry which is preliminary data.</text>
</comment>
<protein>
    <submittedName>
        <fullName evidence="1">Uncharacterized protein</fullName>
    </submittedName>
</protein>
<dbReference type="Proteomes" id="UP001176961">
    <property type="component" value="Unassembled WGS sequence"/>
</dbReference>
<reference evidence="1" key="1">
    <citation type="submission" date="2023-07" db="EMBL/GenBank/DDBJ databases">
        <authorList>
            <consortium name="CYATHOMIX"/>
        </authorList>
    </citation>
    <scope>NUCLEOTIDE SEQUENCE</scope>
    <source>
        <strain evidence="1">N/A</strain>
    </source>
</reference>